<dbReference type="GO" id="GO:0003676">
    <property type="term" value="F:nucleic acid binding"/>
    <property type="evidence" value="ECO:0007669"/>
    <property type="project" value="InterPro"/>
</dbReference>
<dbReference type="OrthoDB" id="637682at2759"/>
<accession>A0A8J4RSZ9</accession>
<dbReference type="EMBL" id="JRKL02000782">
    <property type="protein sequence ID" value="KAF3968348.1"/>
    <property type="molecule type" value="Genomic_DNA"/>
</dbReference>
<dbReference type="SMART" id="SM00733">
    <property type="entry name" value="Mterf"/>
    <property type="match status" value="4"/>
</dbReference>
<comment type="similarity">
    <text evidence="1">Belongs to the mTERF family.</text>
</comment>
<evidence type="ECO:0000256" key="2">
    <source>
        <dbReference type="ARBA" id="ARBA00022472"/>
    </source>
</evidence>
<dbReference type="PANTHER" id="PTHR13068">
    <property type="entry name" value="CGI-12 PROTEIN-RELATED"/>
    <property type="match status" value="1"/>
</dbReference>
<evidence type="ECO:0000313" key="5">
    <source>
        <dbReference type="Proteomes" id="UP000737018"/>
    </source>
</evidence>
<dbReference type="InterPro" id="IPR038538">
    <property type="entry name" value="MTERF_sf"/>
</dbReference>
<dbReference type="Gene3D" id="1.25.70.10">
    <property type="entry name" value="Transcription termination factor 3, mitochondrial"/>
    <property type="match status" value="1"/>
</dbReference>
<dbReference type="Proteomes" id="UP000737018">
    <property type="component" value="Unassembled WGS sequence"/>
</dbReference>
<evidence type="ECO:0000313" key="4">
    <source>
        <dbReference type="EMBL" id="KAF3968348.1"/>
    </source>
</evidence>
<evidence type="ECO:0000256" key="1">
    <source>
        <dbReference type="ARBA" id="ARBA00007692"/>
    </source>
</evidence>
<dbReference type="PANTHER" id="PTHR13068:SF166">
    <property type="entry name" value="TRANSCRIPTION TERMINATION FACTOR MTERF15, MITOCHONDRIAL-LIKE"/>
    <property type="match status" value="1"/>
</dbReference>
<gene>
    <name evidence="4" type="ORF">CMV_007754</name>
</gene>
<sequence length="303" mass="34925">MFYYFCKTIPNGKLTVRALPPIHRLGFEQNSSLSLKYISSTTTSEQPFAVSYLIKTLGFSPEAALSASKYVHFETPEKADIVSEAKTIESIKRFMGVLKCNVETLVAPNINTLRENGVPESNIVTLLQNQPRTFMVNPVRFRETVEEVKEMGFNPSRWKFALAVFALRAMSKSTWERKVDVYKKWGLSENDIFLAFGRHPWCMMASEDKIMRVMDFLFNKMGMDSSLFVKRPGLVSLSLEKRLIPRGFVFQGLLSKGLVKKDFNMYLLFECPERIFVQKYIMPHKEEASELLKLYKEKMDSAK</sequence>
<reference evidence="4" key="1">
    <citation type="submission" date="2020-03" db="EMBL/GenBank/DDBJ databases">
        <title>Castanea mollissima Vanexum genome sequencing.</title>
        <authorList>
            <person name="Staton M."/>
        </authorList>
    </citation>
    <scope>NUCLEOTIDE SEQUENCE</scope>
    <source>
        <tissue evidence="4">Leaf</tissue>
    </source>
</reference>
<keyword evidence="5" id="KW-1185">Reference proteome</keyword>
<name>A0A8J4RSZ9_9ROSI</name>
<dbReference type="InterPro" id="IPR003690">
    <property type="entry name" value="MTERF"/>
</dbReference>
<proteinExistence type="inferred from homology"/>
<keyword evidence="2" id="KW-0806">Transcription termination</keyword>
<keyword evidence="3" id="KW-0809">Transit peptide</keyword>
<dbReference type="GO" id="GO:0006353">
    <property type="term" value="P:DNA-templated transcription termination"/>
    <property type="evidence" value="ECO:0007669"/>
    <property type="project" value="UniProtKB-KW"/>
</dbReference>
<evidence type="ECO:0000256" key="3">
    <source>
        <dbReference type="ARBA" id="ARBA00022946"/>
    </source>
</evidence>
<dbReference type="FunFam" id="1.25.70.10:FF:000001">
    <property type="entry name" value="Mitochondrial transcription termination factor-like"/>
    <property type="match status" value="1"/>
</dbReference>
<organism evidence="4 5">
    <name type="scientific">Castanea mollissima</name>
    <name type="common">Chinese chestnut</name>
    <dbReference type="NCBI Taxonomy" id="60419"/>
    <lineage>
        <taxon>Eukaryota</taxon>
        <taxon>Viridiplantae</taxon>
        <taxon>Streptophyta</taxon>
        <taxon>Embryophyta</taxon>
        <taxon>Tracheophyta</taxon>
        <taxon>Spermatophyta</taxon>
        <taxon>Magnoliopsida</taxon>
        <taxon>eudicotyledons</taxon>
        <taxon>Gunneridae</taxon>
        <taxon>Pentapetalae</taxon>
        <taxon>rosids</taxon>
        <taxon>fabids</taxon>
        <taxon>Fagales</taxon>
        <taxon>Fagaceae</taxon>
        <taxon>Castanea</taxon>
    </lineage>
</organism>
<keyword evidence="2" id="KW-0805">Transcription regulation</keyword>
<protein>
    <submittedName>
        <fullName evidence="4">Uncharacterized protein</fullName>
    </submittedName>
</protein>
<dbReference type="Pfam" id="PF02536">
    <property type="entry name" value="mTERF"/>
    <property type="match status" value="2"/>
</dbReference>
<dbReference type="AlphaFoldDB" id="A0A8J4RSZ9"/>
<comment type="caution">
    <text evidence="4">The sequence shown here is derived from an EMBL/GenBank/DDBJ whole genome shotgun (WGS) entry which is preliminary data.</text>
</comment>
<keyword evidence="2" id="KW-0804">Transcription</keyword>